<evidence type="ECO:0000313" key="5">
    <source>
        <dbReference type="Proteomes" id="UP001575181"/>
    </source>
</evidence>
<evidence type="ECO:0000259" key="3">
    <source>
        <dbReference type="Pfam" id="PF13717"/>
    </source>
</evidence>
<dbReference type="Pfam" id="PF11906">
    <property type="entry name" value="DUF3426"/>
    <property type="match status" value="1"/>
</dbReference>
<name>A0ABV4TS10_9GAMM</name>
<dbReference type="NCBIfam" id="TIGR02098">
    <property type="entry name" value="MJ0042_CXXC"/>
    <property type="match status" value="1"/>
</dbReference>
<protein>
    <submittedName>
        <fullName evidence="4">DUF3426 domain-containing protein</fullName>
    </submittedName>
</protein>
<feature type="compositionally biased region" description="Low complexity" evidence="1">
    <location>
        <begin position="51"/>
        <end position="60"/>
    </location>
</feature>
<dbReference type="EMBL" id="JBGUAW010000003">
    <property type="protein sequence ID" value="MFA9460112.1"/>
    <property type="molecule type" value="Genomic_DNA"/>
</dbReference>
<organism evidence="4 5">
    <name type="scientific">Thiohalorhabdus methylotrophus</name>
    <dbReference type="NCBI Taxonomy" id="3242694"/>
    <lineage>
        <taxon>Bacteria</taxon>
        <taxon>Pseudomonadati</taxon>
        <taxon>Pseudomonadota</taxon>
        <taxon>Gammaproteobacteria</taxon>
        <taxon>Thiohalorhabdales</taxon>
        <taxon>Thiohalorhabdaceae</taxon>
        <taxon>Thiohalorhabdus</taxon>
    </lineage>
</organism>
<evidence type="ECO:0000313" key="4">
    <source>
        <dbReference type="EMBL" id="MFA9460112.1"/>
    </source>
</evidence>
<feature type="region of interest" description="Disordered" evidence="1">
    <location>
        <begin position="42"/>
        <end position="101"/>
    </location>
</feature>
<keyword evidence="2" id="KW-1133">Transmembrane helix</keyword>
<evidence type="ECO:0000256" key="1">
    <source>
        <dbReference type="SAM" id="MobiDB-lite"/>
    </source>
</evidence>
<keyword evidence="5" id="KW-1185">Reference proteome</keyword>
<keyword evidence="2" id="KW-0472">Membrane</keyword>
<comment type="caution">
    <text evidence="4">The sequence shown here is derived from an EMBL/GenBank/DDBJ whole genome shotgun (WGS) entry which is preliminary data.</text>
</comment>
<proteinExistence type="predicted"/>
<reference evidence="4 5" key="1">
    <citation type="submission" date="2024-08" db="EMBL/GenBank/DDBJ databases">
        <title>Whole-genome sequencing of halo(alkali)philic microorganisms from hypersaline lakes.</title>
        <authorList>
            <person name="Sorokin D.Y."/>
            <person name="Merkel A.Y."/>
            <person name="Messina E."/>
            <person name="Yakimov M."/>
        </authorList>
    </citation>
    <scope>NUCLEOTIDE SEQUENCE [LARGE SCALE GENOMIC DNA]</scope>
    <source>
        <strain evidence="4 5">Cl-TMA</strain>
    </source>
</reference>
<accession>A0ABV4TS10</accession>
<feature type="domain" description="Zinc finger/thioredoxin putative" evidence="3">
    <location>
        <begin position="1"/>
        <end position="35"/>
    </location>
</feature>
<feature type="transmembrane region" description="Helical" evidence="2">
    <location>
        <begin position="106"/>
        <end position="127"/>
    </location>
</feature>
<keyword evidence="2" id="KW-0812">Transmembrane</keyword>
<evidence type="ECO:0000256" key="2">
    <source>
        <dbReference type="SAM" id="Phobius"/>
    </source>
</evidence>
<dbReference type="InterPro" id="IPR021834">
    <property type="entry name" value="DUF3426"/>
</dbReference>
<dbReference type="RefSeq" id="WP_373654900.1">
    <property type="nucleotide sequence ID" value="NZ_JBGUAW010000003.1"/>
</dbReference>
<dbReference type="Proteomes" id="UP001575181">
    <property type="component" value="Unassembled WGS sequence"/>
</dbReference>
<feature type="compositionally biased region" description="Low complexity" evidence="1">
    <location>
        <begin position="85"/>
        <end position="101"/>
    </location>
</feature>
<dbReference type="Pfam" id="PF13717">
    <property type="entry name" value="Zn_ribbon_4"/>
    <property type="match status" value="1"/>
</dbReference>
<dbReference type="InterPro" id="IPR011723">
    <property type="entry name" value="Znf/thioredoxin_put"/>
</dbReference>
<gene>
    <name evidence="4" type="ORF">ACERLL_04670</name>
</gene>
<sequence length="276" mass="30148">MEIRCPNCDTRFRVVADQLNADGTRVRCSVCSYRFLAFPDGTVRSPEPEEAGTAGEGAEPAAPPPEAPGDGEREEPAEPDPAPAPDGGADRPATGRPAASGRGSSLLLKLLVVFLMLGLVAELGYAFRSYWLAWPWARSAARSALELTGMEMELPVALRHYRAEAINARLAPLRSGRNVTLVQGVLINDASFAQRPPKLEVRALGAEGAVRYRRVKLPGKRLDLDQPLDLESLRTKWGRARAEFPEILRPGQEVPFVVVLEDVPPGIRRFRVELVP</sequence>